<evidence type="ECO:0000259" key="2">
    <source>
        <dbReference type="Pfam" id="PF00899"/>
    </source>
</evidence>
<dbReference type="GO" id="GO:0004792">
    <property type="term" value="F:thiosulfate-cyanide sulfurtransferase activity"/>
    <property type="evidence" value="ECO:0007669"/>
    <property type="project" value="TreeGrafter"/>
</dbReference>
<dbReference type="GO" id="GO:0005829">
    <property type="term" value="C:cytosol"/>
    <property type="evidence" value="ECO:0007669"/>
    <property type="project" value="TreeGrafter"/>
</dbReference>
<accession>A0A5N0T6C9</accession>
<dbReference type="FunFam" id="3.40.50.720:FF:000080">
    <property type="entry name" value="Thiazole biosynthesis adenylyltransferase ThiF"/>
    <property type="match status" value="1"/>
</dbReference>
<dbReference type="Gene3D" id="3.40.50.720">
    <property type="entry name" value="NAD(P)-binding Rossmann-like Domain"/>
    <property type="match status" value="1"/>
</dbReference>
<dbReference type="RefSeq" id="WP_150864983.1">
    <property type="nucleotide sequence ID" value="NZ_VYXP01000008.1"/>
</dbReference>
<feature type="domain" description="THIF-type NAD/FAD binding fold" evidence="2">
    <location>
        <begin position="8"/>
        <end position="247"/>
    </location>
</feature>
<dbReference type="InterPro" id="IPR045886">
    <property type="entry name" value="ThiF/MoeB/HesA"/>
</dbReference>
<comment type="similarity">
    <text evidence="1">Belongs to the HesA/MoeB/ThiF family.</text>
</comment>
<dbReference type="AlphaFoldDB" id="A0A5N0T6C9"/>
<protein>
    <submittedName>
        <fullName evidence="3">Thiazole biosynthesis adenylyltransferase ThiF</fullName>
    </submittedName>
</protein>
<keyword evidence="3" id="KW-0808">Transferase</keyword>
<dbReference type="InterPro" id="IPR035985">
    <property type="entry name" value="Ubiquitin-activating_enz"/>
</dbReference>
<comment type="caution">
    <text evidence="3">The sequence shown here is derived from an EMBL/GenBank/DDBJ whole genome shotgun (WGS) entry which is preliminary data.</text>
</comment>
<dbReference type="PROSITE" id="PS51257">
    <property type="entry name" value="PROKAR_LIPOPROTEIN"/>
    <property type="match status" value="1"/>
</dbReference>
<dbReference type="CDD" id="cd00757">
    <property type="entry name" value="ThiF_MoeB_HesA_family"/>
    <property type="match status" value="1"/>
</dbReference>
<sequence>MNDSLDRYHRQMLLPGLDRAAQQRLAGATVMIMGCGALGTVAADGLARAGVGHLVIVDRDFVELTNLQRQVLFDEQDVADALPKAEAARRKLARINSSVKVTAVVDDLNAASFARHAAGADLLVDGLDNFEARYLANDYAVREGLPYFYAGAVGTEGMAATILPGQTPCLRCLFGPPPPPGQGATCDTVGVLGPAVSIIAAFQVAEVIKWLAGAHERLRRGLLTLDLWDNRLLQLDAADAPDSDCPCCSGRRFDYLEGDAGASATSLCGRDAVQLRPRPAGAAIDLAALAGHLGKHGPVKVNDFMLRAELGDRGKVFELSLFPDGRAIIKGTDDASEARAVYAKYVGS</sequence>
<keyword evidence="3" id="KW-0548">Nucleotidyltransferase</keyword>
<dbReference type="PANTHER" id="PTHR10953:SF102">
    <property type="entry name" value="ADENYLYLTRANSFERASE AND SULFURTRANSFERASE MOCS3"/>
    <property type="match status" value="1"/>
</dbReference>
<evidence type="ECO:0000313" key="3">
    <source>
        <dbReference type="EMBL" id="KAA9130318.1"/>
    </source>
</evidence>
<dbReference type="SUPFAM" id="SSF69572">
    <property type="entry name" value="Activating enzymes of the ubiquitin-like proteins"/>
    <property type="match status" value="1"/>
</dbReference>
<evidence type="ECO:0000256" key="1">
    <source>
        <dbReference type="ARBA" id="ARBA00009919"/>
    </source>
</evidence>
<evidence type="ECO:0000313" key="4">
    <source>
        <dbReference type="Proteomes" id="UP000325372"/>
    </source>
</evidence>
<dbReference type="GO" id="GO:0008641">
    <property type="term" value="F:ubiquitin-like modifier activating enzyme activity"/>
    <property type="evidence" value="ECO:0007669"/>
    <property type="project" value="InterPro"/>
</dbReference>
<dbReference type="Proteomes" id="UP000325372">
    <property type="component" value="Unassembled WGS sequence"/>
</dbReference>
<gene>
    <name evidence="3" type="ORF">F3N42_13345</name>
</gene>
<dbReference type="Pfam" id="PF00899">
    <property type="entry name" value="ThiF"/>
    <property type="match status" value="1"/>
</dbReference>
<proteinExistence type="inferred from homology"/>
<dbReference type="EMBL" id="VYXP01000008">
    <property type="protein sequence ID" value="KAA9130318.1"/>
    <property type="molecule type" value="Genomic_DNA"/>
</dbReference>
<dbReference type="GO" id="GO:0008146">
    <property type="term" value="F:sulfotransferase activity"/>
    <property type="evidence" value="ECO:0007669"/>
    <property type="project" value="TreeGrafter"/>
</dbReference>
<keyword evidence="4" id="KW-1185">Reference proteome</keyword>
<reference evidence="3 4" key="1">
    <citation type="submission" date="2019-09" db="EMBL/GenBank/DDBJ databases">
        <title>Wenzhouxiangella sp. Genome sequencing and assembly.</title>
        <authorList>
            <person name="Zhang R."/>
        </authorList>
    </citation>
    <scope>NUCLEOTIDE SEQUENCE [LARGE SCALE GENOMIC DNA]</scope>
    <source>
        <strain evidence="3 4">W260</strain>
    </source>
</reference>
<dbReference type="InterPro" id="IPR000594">
    <property type="entry name" value="ThiF_NAD_FAD-bd"/>
</dbReference>
<dbReference type="GO" id="GO:0016779">
    <property type="term" value="F:nucleotidyltransferase activity"/>
    <property type="evidence" value="ECO:0007669"/>
    <property type="project" value="UniProtKB-KW"/>
</dbReference>
<organism evidence="3 4">
    <name type="scientific">Marinihelvus fidelis</name>
    <dbReference type="NCBI Taxonomy" id="2613842"/>
    <lineage>
        <taxon>Bacteria</taxon>
        <taxon>Pseudomonadati</taxon>
        <taxon>Pseudomonadota</taxon>
        <taxon>Gammaproteobacteria</taxon>
        <taxon>Chromatiales</taxon>
        <taxon>Wenzhouxiangellaceae</taxon>
        <taxon>Marinihelvus</taxon>
    </lineage>
</organism>
<dbReference type="PANTHER" id="PTHR10953">
    <property type="entry name" value="UBIQUITIN-ACTIVATING ENZYME E1"/>
    <property type="match status" value="1"/>
</dbReference>
<name>A0A5N0T6C9_9GAMM</name>